<keyword evidence="3" id="KW-1185">Reference proteome</keyword>
<evidence type="ECO:0000256" key="1">
    <source>
        <dbReference type="SAM" id="Phobius"/>
    </source>
</evidence>
<accession>A0A8J5FRE2</accession>
<dbReference type="Proteomes" id="UP000734854">
    <property type="component" value="Unassembled WGS sequence"/>
</dbReference>
<comment type="caution">
    <text evidence="2">The sequence shown here is derived from an EMBL/GenBank/DDBJ whole genome shotgun (WGS) entry which is preliminary data.</text>
</comment>
<proteinExistence type="predicted"/>
<dbReference type="EMBL" id="JACMSC010000014">
    <property type="protein sequence ID" value="KAG6489026.1"/>
    <property type="molecule type" value="Genomic_DNA"/>
</dbReference>
<keyword evidence="1" id="KW-1133">Transmembrane helix</keyword>
<evidence type="ECO:0000313" key="3">
    <source>
        <dbReference type="Proteomes" id="UP000734854"/>
    </source>
</evidence>
<evidence type="ECO:0000313" key="2">
    <source>
        <dbReference type="EMBL" id="KAG6489026.1"/>
    </source>
</evidence>
<keyword evidence="1" id="KW-0472">Membrane</keyword>
<keyword evidence="1" id="KW-0812">Transmembrane</keyword>
<gene>
    <name evidence="2" type="ORF">ZIOFF_050284</name>
</gene>
<organism evidence="2 3">
    <name type="scientific">Zingiber officinale</name>
    <name type="common">Ginger</name>
    <name type="synonym">Amomum zingiber</name>
    <dbReference type="NCBI Taxonomy" id="94328"/>
    <lineage>
        <taxon>Eukaryota</taxon>
        <taxon>Viridiplantae</taxon>
        <taxon>Streptophyta</taxon>
        <taxon>Embryophyta</taxon>
        <taxon>Tracheophyta</taxon>
        <taxon>Spermatophyta</taxon>
        <taxon>Magnoliopsida</taxon>
        <taxon>Liliopsida</taxon>
        <taxon>Zingiberales</taxon>
        <taxon>Zingiberaceae</taxon>
        <taxon>Zingiber</taxon>
    </lineage>
</organism>
<name>A0A8J5FRE2_ZINOF</name>
<feature type="transmembrane region" description="Helical" evidence="1">
    <location>
        <begin position="40"/>
        <end position="71"/>
    </location>
</feature>
<reference evidence="2 3" key="1">
    <citation type="submission" date="2020-08" db="EMBL/GenBank/DDBJ databases">
        <title>Plant Genome Project.</title>
        <authorList>
            <person name="Zhang R.-G."/>
        </authorList>
    </citation>
    <scope>NUCLEOTIDE SEQUENCE [LARGE SCALE GENOMIC DNA]</scope>
    <source>
        <tissue evidence="2">Rhizome</tissue>
    </source>
</reference>
<sequence length="76" mass="8601">MKDCCAMDMPVEYGIRMTKDGEDKLVNPTYYKSLVGCLRYGVFFVSVIVIGLEVMMIATVLLDMYFILIILHSLGL</sequence>
<dbReference type="AlphaFoldDB" id="A0A8J5FRE2"/>
<protein>
    <submittedName>
        <fullName evidence="2">Uncharacterized protein</fullName>
    </submittedName>
</protein>